<keyword evidence="3" id="KW-1185">Reference proteome</keyword>
<reference evidence="2" key="1">
    <citation type="submission" date="2020-10" db="EMBL/GenBank/DDBJ databases">
        <authorList>
            <person name="Han B."/>
            <person name="Lu T."/>
            <person name="Zhao Q."/>
            <person name="Huang X."/>
            <person name="Zhao Y."/>
        </authorList>
    </citation>
    <scope>NUCLEOTIDE SEQUENCE</scope>
</reference>
<comment type="caution">
    <text evidence="2">The sequence shown here is derived from an EMBL/GenBank/DDBJ whole genome shotgun (WGS) entry which is preliminary data.</text>
</comment>
<dbReference type="AlphaFoldDB" id="A0A811NMT5"/>
<dbReference type="Proteomes" id="UP000604825">
    <property type="component" value="Unassembled WGS sequence"/>
</dbReference>
<dbReference type="EMBL" id="CAJGYO010000004">
    <property type="protein sequence ID" value="CAD6224977.1"/>
    <property type="molecule type" value="Genomic_DNA"/>
</dbReference>
<feature type="compositionally biased region" description="Basic and acidic residues" evidence="1">
    <location>
        <begin position="31"/>
        <end position="46"/>
    </location>
</feature>
<protein>
    <submittedName>
        <fullName evidence="2">Uncharacterized protein</fullName>
    </submittedName>
</protein>
<organism evidence="2 3">
    <name type="scientific">Miscanthus lutarioriparius</name>
    <dbReference type="NCBI Taxonomy" id="422564"/>
    <lineage>
        <taxon>Eukaryota</taxon>
        <taxon>Viridiplantae</taxon>
        <taxon>Streptophyta</taxon>
        <taxon>Embryophyta</taxon>
        <taxon>Tracheophyta</taxon>
        <taxon>Spermatophyta</taxon>
        <taxon>Magnoliopsida</taxon>
        <taxon>Liliopsida</taxon>
        <taxon>Poales</taxon>
        <taxon>Poaceae</taxon>
        <taxon>PACMAD clade</taxon>
        <taxon>Panicoideae</taxon>
        <taxon>Andropogonodae</taxon>
        <taxon>Andropogoneae</taxon>
        <taxon>Saccharinae</taxon>
        <taxon>Miscanthus</taxon>
    </lineage>
</organism>
<gene>
    <name evidence="2" type="ORF">NCGR_LOCUS17141</name>
</gene>
<accession>A0A811NMT5</accession>
<name>A0A811NMT5_9POAL</name>
<evidence type="ECO:0000256" key="1">
    <source>
        <dbReference type="SAM" id="MobiDB-lite"/>
    </source>
</evidence>
<proteinExistence type="predicted"/>
<feature type="region of interest" description="Disordered" evidence="1">
    <location>
        <begin position="1"/>
        <end position="48"/>
    </location>
</feature>
<sequence length="261" mass="29505">MAGTAAGEVLPRQWESPTPLPESPRVWQPGRDAKEELDTQRDGDLHARRRCVPVSSGNSRCSIVDGVEDARRGQLHPPRARPWREAGLRVAHHLACFFDIVHGRLEFLGSGVDHRADGLDEMRTPWVAAWAARFCRPRLEKAERTGRGGVMRRGSGDGRRRRWERTGRRCRGEDEANRLQLDLSGIRFLLARIALRRDAFTESNVISGHRNQMPLQIIQLNRTSVGGPFALKTCCDKLVIYIIDCSYILLLKGSVHFEVTQ</sequence>
<evidence type="ECO:0000313" key="3">
    <source>
        <dbReference type="Proteomes" id="UP000604825"/>
    </source>
</evidence>
<evidence type="ECO:0000313" key="2">
    <source>
        <dbReference type="EMBL" id="CAD6224977.1"/>
    </source>
</evidence>